<dbReference type="PROSITE" id="PS00166">
    <property type="entry name" value="ENOYL_COA_HYDRATASE"/>
    <property type="match status" value="1"/>
</dbReference>
<reference evidence="3 4" key="1">
    <citation type="submission" date="2019-03" db="EMBL/GenBank/DDBJ databases">
        <title>Genomic Encyclopedia of Type Strains, Phase IV (KMG-IV): sequencing the most valuable type-strain genomes for metagenomic binning, comparative biology and taxonomic classification.</title>
        <authorList>
            <person name="Goeker M."/>
        </authorList>
    </citation>
    <scope>NUCLEOTIDE SEQUENCE [LARGE SCALE GENOMIC DNA]</scope>
    <source>
        <strain evidence="3 4">DSM 21667</strain>
    </source>
</reference>
<dbReference type="SUPFAM" id="SSF52096">
    <property type="entry name" value="ClpP/crotonase"/>
    <property type="match status" value="1"/>
</dbReference>
<organism evidence="3 4">
    <name type="scientific">Tahibacter aquaticus</name>
    <dbReference type="NCBI Taxonomy" id="520092"/>
    <lineage>
        <taxon>Bacteria</taxon>
        <taxon>Pseudomonadati</taxon>
        <taxon>Pseudomonadota</taxon>
        <taxon>Gammaproteobacteria</taxon>
        <taxon>Lysobacterales</taxon>
        <taxon>Rhodanobacteraceae</taxon>
        <taxon>Tahibacter</taxon>
    </lineage>
</organism>
<evidence type="ECO:0000313" key="3">
    <source>
        <dbReference type="EMBL" id="TDR43090.1"/>
    </source>
</evidence>
<dbReference type="Pfam" id="PF00378">
    <property type="entry name" value="ECH_1"/>
    <property type="match status" value="1"/>
</dbReference>
<dbReference type="InterPro" id="IPR018376">
    <property type="entry name" value="Enoyl-CoA_hyd/isom_CS"/>
</dbReference>
<keyword evidence="4" id="KW-1185">Reference proteome</keyword>
<dbReference type="OrthoDB" id="8640486at2"/>
<dbReference type="PANTHER" id="PTHR11941">
    <property type="entry name" value="ENOYL-COA HYDRATASE-RELATED"/>
    <property type="match status" value="1"/>
</dbReference>
<comment type="similarity">
    <text evidence="1 2">Belongs to the enoyl-CoA hydratase/isomerase family.</text>
</comment>
<dbReference type="Gene3D" id="3.90.226.10">
    <property type="entry name" value="2-enoyl-CoA Hydratase, Chain A, domain 1"/>
    <property type="match status" value="1"/>
</dbReference>
<accession>A0A4R6YW89</accession>
<dbReference type="GO" id="GO:0003824">
    <property type="term" value="F:catalytic activity"/>
    <property type="evidence" value="ECO:0007669"/>
    <property type="project" value="InterPro"/>
</dbReference>
<evidence type="ECO:0000256" key="1">
    <source>
        <dbReference type="ARBA" id="ARBA00005254"/>
    </source>
</evidence>
<sequence length="252" mass="27415">MLDLIRHDDILELRLARPPVNALDAGLIRALREAIEAAPRDGARGIILSGRSGLFSGGLDVPSLLQLDRPGMAQVWRDLFGTCAALARSPIPSVAAITGHSPAGGAVLSIFCDYRVMARGTYRIGLNEVQVGLVVPEPIQRGLRRLVGAFRAERLMVAGAMVDSEEALRIGFVDELVDVDHVTARAQLWLKELLVLPPRSMSETRRIARADLADGFAGIESFNVDEYVDGWFGEESQRVLRELVAKLRAKAG</sequence>
<dbReference type="InterPro" id="IPR029045">
    <property type="entry name" value="ClpP/crotonase-like_dom_sf"/>
</dbReference>
<comment type="caution">
    <text evidence="3">The sequence shown here is derived from an EMBL/GenBank/DDBJ whole genome shotgun (WGS) entry which is preliminary data.</text>
</comment>
<dbReference type="PANTHER" id="PTHR11941:SF54">
    <property type="entry name" value="ENOYL-COA HYDRATASE, MITOCHONDRIAL"/>
    <property type="match status" value="1"/>
</dbReference>
<gene>
    <name evidence="3" type="ORF">DFR29_10796</name>
</gene>
<evidence type="ECO:0000256" key="2">
    <source>
        <dbReference type="RuleBase" id="RU003707"/>
    </source>
</evidence>
<dbReference type="GO" id="GO:0006635">
    <property type="term" value="P:fatty acid beta-oxidation"/>
    <property type="evidence" value="ECO:0007669"/>
    <property type="project" value="TreeGrafter"/>
</dbReference>
<dbReference type="CDD" id="cd06558">
    <property type="entry name" value="crotonase-like"/>
    <property type="match status" value="1"/>
</dbReference>
<dbReference type="InterPro" id="IPR001753">
    <property type="entry name" value="Enoyl-CoA_hydra/iso"/>
</dbReference>
<dbReference type="RefSeq" id="WP_133819008.1">
    <property type="nucleotide sequence ID" value="NZ_SNZH01000007.1"/>
</dbReference>
<protein>
    <submittedName>
        <fullName evidence="3">Enoyl-CoA hydratase/carnithine racemase</fullName>
    </submittedName>
</protein>
<dbReference type="Proteomes" id="UP000295293">
    <property type="component" value="Unassembled WGS sequence"/>
</dbReference>
<proteinExistence type="inferred from homology"/>
<evidence type="ECO:0000313" key="4">
    <source>
        <dbReference type="Proteomes" id="UP000295293"/>
    </source>
</evidence>
<dbReference type="AlphaFoldDB" id="A0A4R6YW89"/>
<dbReference type="EMBL" id="SNZH01000007">
    <property type="protein sequence ID" value="TDR43090.1"/>
    <property type="molecule type" value="Genomic_DNA"/>
</dbReference>
<name>A0A4R6YW89_9GAMM</name>